<evidence type="ECO:0000256" key="3">
    <source>
        <dbReference type="ARBA" id="ARBA00022679"/>
    </source>
</evidence>
<keyword evidence="5 7" id="KW-1133">Transmembrane helix</keyword>
<comment type="catalytic activity">
    <reaction evidence="7">
        <text>L-cysteinyl-[prolipoprotein] + a 1,2-diacyl-sn-glycero-3-phospho-(1'-sn-glycerol) = an S-1,2-diacyl-sn-glyceryl-L-cysteinyl-[prolipoprotein] + sn-glycerol 1-phosphate + H(+)</text>
        <dbReference type="Rhea" id="RHEA:56712"/>
        <dbReference type="Rhea" id="RHEA-COMP:14679"/>
        <dbReference type="Rhea" id="RHEA-COMP:14680"/>
        <dbReference type="ChEBI" id="CHEBI:15378"/>
        <dbReference type="ChEBI" id="CHEBI:29950"/>
        <dbReference type="ChEBI" id="CHEBI:57685"/>
        <dbReference type="ChEBI" id="CHEBI:64716"/>
        <dbReference type="ChEBI" id="CHEBI:140658"/>
        <dbReference type="EC" id="2.5.1.145"/>
    </reaction>
</comment>
<dbReference type="GO" id="GO:0008961">
    <property type="term" value="F:phosphatidylglycerol-prolipoprotein diacylglyceryl transferase activity"/>
    <property type="evidence" value="ECO:0007669"/>
    <property type="project" value="UniProtKB-UniRule"/>
</dbReference>
<keyword evidence="6 7" id="KW-0472">Membrane</keyword>
<dbReference type="eggNOG" id="COG0682">
    <property type="taxonomic scope" value="Bacteria"/>
</dbReference>
<gene>
    <name evidence="7" type="primary">lgt</name>
    <name evidence="8" type="ordered locus">Deba_0411</name>
</gene>
<reference evidence="8 9" key="1">
    <citation type="journal article" date="2010" name="Stand. Genomic Sci.">
        <title>Complete genome sequence of Desulfarculus baarsii type strain (2st14).</title>
        <authorList>
            <person name="Sun H."/>
            <person name="Spring S."/>
            <person name="Lapidus A."/>
            <person name="Davenport K."/>
            <person name="Del Rio T.G."/>
            <person name="Tice H."/>
            <person name="Nolan M."/>
            <person name="Copeland A."/>
            <person name="Cheng J.F."/>
            <person name="Lucas S."/>
            <person name="Tapia R."/>
            <person name="Goodwin L."/>
            <person name="Pitluck S."/>
            <person name="Ivanova N."/>
            <person name="Pagani I."/>
            <person name="Mavromatis K."/>
            <person name="Ovchinnikova G."/>
            <person name="Pati A."/>
            <person name="Chen A."/>
            <person name="Palaniappan K."/>
            <person name="Hauser L."/>
            <person name="Chang Y.J."/>
            <person name="Jeffries C.D."/>
            <person name="Detter J.C."/>
            <person name="Han C."/>
            <person name="Rohde M."/>
            <person name="Brambilla E."/>
            <person name="Goker M."/>
            <person name="Woyke T."/>
            <person name="Bristow J."/>
            <person name="Eisen J.A."/>
            <person name="Markowitz V."/>
            <person name="Hugenholtz P."/>
            <person name="Kyrpides N.C."/>
            <person name="Klenk H.P."/>
            <person name="Land M."/>
        </authorList>
    </citation>
    <scope>NUCLEOTIDE SEQUENCE [LARGE SCALE GENOMIC DNA]</scope>
    <source>
        <strain evidence="9">ATCC 33931 / DSM 2075 / LMG 7858 / VKM B-1802 / 2st14</strain>
    </source>
</reference>
<dbReference type="STRING" id="644282.Deba_0411"/>
<dbReference type="HAMAP" id="MF_01147">
    <property type="entry name" value="Lgt"/>
    <property type="match status" value="1"/>
</dbReference>
<feature type="transmembrane region" description="Helical" evidence="7">
    <location>
        <begin position="79"/>
        <end position="105"/>
    </location>
</feature>
<evidence type="ECO:0000256" key="7">
    <source>
        <dbReference type="HAMAP-Rule" id="MF_01147"/>
    </source>
</evidence>
<feature type="transmembrane region" description="Helical" evidence="7">
    <location>
        <begin position="195"/>
        <end position="213"/>
    </location>
</feature>
<keyword evidence="9" id="KW-1185">Reference proteome</keyword>
<dbReference type="GO" id="GO:0042158">
    <property type="term" value="P:lipoprotein biosynthetic process"/>
    <property type="evidence" value="ECO:0007669"/>
    <property type="project" value="UniProtKB-UniRule"/>
</dbReference>
<keyword evidence="2 7" id="KW-1003">Cell membrane</keyword>
<dbReference type="GO" id="GO:0005886">
    <property type="term" value="C:plasma membrane"/>
    <property type="evidence" value="ECO:0007669"/>
    <property type="project" value="UniProtKB-SubCell"/>
</dbReference>
<feature type="transmembrane region" description="Helical" evidence="7">
    <location>
        <begin position="172"/>
        <end position="189"/>
    </location>
</feature>
<dbReference type="AlphaFoldDB" id="E1QE00"/>
<proteinExistence type="inferred from homology"/>
<evidence type="ECO:0000313" key="9">
    <source>
        <dbReference type="Proteomes" id="UP000009047"/>
    </source>
</evidence>
<keyword evidence="7" id="KW-0997">Cell inner membrane</keyword>
<evidence type="ECO:0000313" key="8">
    <source>
        <dbReference type="EMBL" id="ADK83786.1"/>
    </source>
</evidence>
<dbReference type="RefSeq" id="WP_013257242.1">
    <property type="nucleotide sequence ID" value="NC_014365.1"/>
</dbReference>
<dbReference type="HOGENOM" id="CLU_013386_1_2_7"/>
<dbReference type="PANTHER" id="PTHR30589">
    <property type="entry name" value="PROLIPOPROTEIN DIACYLGLYCERYL TRANSFERASE"/>
    <property type="match status" value="1"/>
</dbReference>
<comment type="pathway">
    <text evidence="7">Protein modification; lipoprotein biosynthesis (diacylglyceryl transfer).</text>
</comment>
<feature type="transmembrane region" description="Helical" evidence="7">
    <location>
        <begin position="44"/>
        <end position="67"/>
    </location>
</feature>
<dbReference type="Pfam" id="PF01790">
    <property type="entry name" value="LGT"/>
    <property type="match status" value="1"/>
</dbReference>
<dbReference type="PANTHER" id="PTHR30589:SF0">
    <property type="entry name" value="PHOSPHATIDYLGLYCEROL--PROLIPOPROTEIN DIACYLGLYCERYL TRANSFERASE"/>
    <property type="match status" value="1"/>
</dbReference>
<evidence type="ECO:0000256" key="2">
    <source>
        <dbReference type="ARBA" id="ARBA00022475"/>
    </source>
</evidence>
<feature type="binding site" evidence="7">
    <location>
        <position position="131"/>
    </location>
    <ligand>
        <name>a 1,2-diacyl-sn-glycero-3-phospho-(1'-sn-glycerol)</name>
        <dbReference type="ChEBI" id="CHEBI:64716"/>
    </ligand>
</feature>
<dbReference type="EC" id="2.5.1.145" evidence="7"/>
<keyword evidence="4 7" id="KW-0812">Transmembrane</keyword>
<accession>E1QE00</accession>
<dbReference type="KEGG" id="dbr:Deba_0411"/>
<dbReference type="InterPro" id="IPR001640">
    <property type="entry name" value="Lgt"/>
</dbReference>
<evidence type="ECO:0000256" key="5">
    <source>
        <dbReference type="ARBA" id="ARBA00022989"/>
    </source>
</evidence>
<name>E1QE00_DESB2</name>
<sequence>MRPILLQLGPITLYGYGLMVALGTAVAMWVGVRFVRRDGLDLDACVNVGVATALAGLLGARAFYYLIEWESLSHLPWYYFFFFWEGGLVFYGCLAVGLPTAIVLARHYHLPLPRLLDIGAPALAIGQAIGRVGCFLAGCCHGLPWPGGACAVVFTDPHSLAPRGVELHPTQLYTSAALLLIFGALIWLWPRRRFYGQIFFSYAVLHAVARIIIEQFRGDFRGEPICGAVTPTAFFAGCLALAGVVALIWLWRKQGRHRSEQ</sequence>
<evidence type="ECO:0000256" key="6">
    <source>
        <dbReference type="ARBA" id="ARBA00023136"/>
    </source>
</evidence>
<feature type="transmembrane region" description="Helical" evidence="7">
    <location>
        <begin position="13"/>
        <end position="32"/>
    </location>
</feature>
<protein>
    <recommendedName>
        <fullName evidence="7">Phosphatidylglycerol--prolipoprotein diacylglyceryl transferase</fullName>
        <ecNumber evidence="7">2.5.1.145</ecNumber>
    </recommendedName>
</protein>
<comment type="subcellular location">
    <subcellularLocation>
        <location evidence="7">Cell inner membrane</location>
        <topology evidence="7">Multi-pass membrane protein</topology>
    </subcellularLocation>
</comment>
<organism evidence="8 9">
    <name type="scientific">Desulfarculus baarsii (strain ATCC 33931 / DSM 2075 / LMG 7858 / VKM B-1802 / 2st14)</name>
    <dbReference type="NCBI Taxonomy" id="644282"/>
    <lineage>
        <taxon>Bacteria</taxon>
        <taxon>Pseudomonadati</taxon>
        <taxon>Thermodesulfobacteriota</taxon>
        <taxon>Desulfarculia</taxon>
        <taxon>Desulfarculales</taxon>
        <taxon>Desulfarculaceae</taxon>
        <taxon>Desulfarculus</taxon>
    </lineage>
</organism>
<evidence type="ECO:0000256" key="4">
    <source>
        <dbReference type="ARBA" id="ARBA00022692"/>
    </source>
</evidence>
<dbReference type="UniPathway" id="UPA00664"/>
<keyword evidence="3 7" id="KW-0808">Transferase</keyword>
<comment type="function">
    <text evidence="7">Catalyzes the transfer of the diacylglyceryl group from phosphatidylglycerol to the sulfhydryl group of the N-terminal cysteine of a prolipoprotein, the first step in the formation of mature lipoproteins.</text>
</comment>
<evidence type="ECO:0000256" key="1">
    <source>
        <dbReference type="ARBA" id="ARBA00007150"/>
    </source>
</evidence>
<comment type="similarity">
    <text evidence="1 7">Belongs to the Lgt family.</text>
</comment>
<dbReference type="EMBL" id="CP002085">
    <property type="protein sequence ID" value="ADK83786.1"/>
    <property type="molecule type" value="Genomic_DNA"/>
</dbReference>
<feature type="transmembrane region" description="Helical" evidence="7">
    <location>
        <begin position="225"/>
        <end position="251"/>
    </location>
</feature>
<dbReference type="Proteomes" id="UP000009047">
    <property type="component" value="Chromosome"/>
</dbReference>